<gene>
    <name evidence="1" type="ORF">CCS01_08280</name>
</gene>
<dbReference type="Proteomes" id="UP000239724">
    <property type="component" value="Unassembled WGS sequence"/>
</dbReference>
<sequence length="137" mass="14649">MRPLQSLLCFLFCTGIFIVFGLGMRQLAAEGHVRTEFAPVAATQPASSPPVHTIVVGAFVDRHAGEAVALAERLAEAGKALHVPGGTRQQIQDAQTEYYNDLCMLHLLAARSPQADIPEAAQNLMRVTPGEQACGEP</sequence>
<proteinExistence type="predicted"/>
<evidence type="ECO:0000313" key="2">
    <source>
        <dbReference type="Proteomes" id="UP000239724"/>
    </source>
</evidence>
<dbReference type="AlphaFoldDB" id="A0A2S6NJS4"/>
<protein>
    <submittedName>
        <fullName evidence="1">Uncharacterized protein</fullName>
    </submittedName>
</protein>
<evidence type="ECO:0000313" key="1">
    <source>
        <dbReference type="EMBL" id="PPQ35194.1"/>
    </source>
</evidence>
<name>A0A2S6NJS4_RHOGL</name>
<dbReference type="EMBL" id="NHRY01000076">
    <property type="protein sequence ID" value="PPQ35194.1"/>
    <property type="molecule type" value="Genomic_DNA"/>
</dbReference>
<accession>A0A2S6NJS4</accession>
<comment type="caution">
    <text evidence="1">The sequence shown here is derived from an EMBL/GenBank/DDBJ whole genome shotgun (WGS) entry which is preliminary data.</text>
</comment>
<dbReference type="RefSeq" id="WP_104518380.1">
    <property type="nucleotide sequence ID" value="NZ_NHRY01000076.1"/>
</dbReference>
<organism evidence="1 2">
    <name type="scientific">Rhodopila globiformis</name>
    <name type="common">Rhodopseudomonas globiformis</name>
    <dbReference type="NCBI Taxonomy" id="1071"/>
    <lineage>
        <taxon>Bacteria</taxon>
        <taxon>Pseudomonadati</taxon>
        <taxon>Pseudomonadota</taxon>
        <taxon>Alphaproteobacteria</taxon>
        <taxon>Acetobacterales</taxon>
        <taxon>Acetobacteraceae</taxon>
        <taxon>Rhodopila</taxon>
    </lineage>
</organism>
<reference evidence="1 2" key="1">
    <citation type="journal article" date="2018" name="Arch. Microbiol.">
        <title>New insights into the metabolic potential of the phototrophic purple bacterium Rhodopila globiformis DSM 161(T) from its draft genome sequence and evidence for a vanadium-dependent nitrogenase.</title>
        <authorList>
            <person name="Imhoff J.F."/>
            <person name="Rahn T."/>
            <person name="Kunzel S."/>
            <person name="Neulinger S.C."/>
        </authorList>
    </citation>
    <scope>NUCLEOTIDE SEQUENCE [LARGE SCALE GENOMIC DNA]</scope>
    <source>
        <strain evidence="1 2">DSM 161</strain>
    </source>
</reference>
<keyword evidence="2" id="KW-1185">Reference proteome</keyword>